<keyword evidence="2" id="KW-1185">Reference proteome</keyword>
<proteinExistence type="predicted"/>
<evidence type="ECO:0000313" key="1">
    <source>
        <dbReference type="EMBL" id="KAJ1193313.1"/>
    </source>
</evidence>
<accession>A0AAV7UZ34</accession>
<comment type="caution">
    <text evidence="1">The sequence shown here is derived from an EMBL/GenBank/DDBJ whole genome shotgun (WGS) entry which is preliminary data.</text>
</comment>
<evidence type="ECO:0000313" key="2">
    <source>
        <dbReference type="Proteomes" id="UP001066276"/>
    </source>
</evidence>
<dbReference type="AlphaFoldDB" id="A0AAV7UZ34"/>
<name>A0AAV7UZ34_PLEWA</name>
<dbReference type="EMBL" id="JANPWB010000004">
    <property type="protein sequence ID" value="KAJ1193313.1"/>
    <property type="molecule type" value="Genomic_DNA"/>
</dbReference>
<gene>
    <name evidence="1" type="ORF">NDU88_002612</name>
</gene>
<dbReference type="Proteomes" id="UP001066276">
    <property type="component" value="Chromosome 2_2"/>
</dbReference>
<sequence length="263" mass="29526">MERAWVVRAIGSMSQNLVTPVALCRIKQVREGTVARPLIELPEMALCTYNVNIVRSVARQRLVSPVATVHGEELPCPCLKRLRGRRLTFAVIFLTLRFSQYFPATAYMYGDASNCQYDFGLINLCGTLSRKVPTSRSESEVRSSRTVAVFSVPPTEVLYRVHIVRWKRRSRSRGETEIKLNVRCAHRVTVEAFSVPPADFVSGCTLSRKAAFPVSLRDCIGLRNCGEGKKKKKGAIEQISCFSFGSVSYHEPVTLLKRSRINP</sequence>
<reference evidence="1" key="1">
    <citation type="journal article" date="2022" name="bioRxiv">
        <title>Sequencing and chromosome-scale assembly of the giantPleurodeles waltlgenome.</title>
        <authorList>
            <person name="Brown T."/>
            <person name="Elewa A."/>
            <person name="Iarovenko S."/>
            <person name="Subramanian E."/>
            <person name="Araus A.J."/>
            <person name="Petzold A."/>
            <person name="Susuki M."/>
            <person name="Suzuki K.-i.T."/>
            <person name="Hayashi T."/>
            <person name="Toyoda A."/>
            <person name="Oliveira C."/>
            <person name="Osipova E."/>
            <person name="Leigh N.D."/>
            <person name="Simon A."/>
            <person name="Yun M.H."/>
        </authorList>
    </citation>
    <scope>NUCLEOTIDE SEQUENCE</scope>
    <source>
        <strain evidence="1">20211129_DDA</strain>
        <tissue evidence="1">Liver</tissue>
    </source>
</reference>
<organism evidence="1 2">
    <name type="scientific">Pleurodeles waltl</name>
    <name type="common">Iberian ribbed newt</name>
    <dbReference type="NCBI Taxonomy" id="8319"/>
    <lineage>
        <taxon>Eukaryota</taxon>
        <taxon>Metazoa</taxon>
        <taxon>Chordata</taxon>
        <taxon>Craniata</taxon>
        <taxon>Vertebrata</taxon>
        <taxon>Euteleostomi</taxon>
        <taxon>Amphibia</taxon>
        <taxon>Batrachia</taxon>
        <taxon>Caudata</taxon>
        <taxon>Salamandroidea</taxon>
        <taxon>Salamandridae</taxon>
        <taxon>Pleurodelinae</taxon>
        <taxon>Pleurodeles</taxon>
    </lineage>
</organism>
<protein>
    <submittedName>
        <fullName evidence="1">Uncharacterized protein</fullName>
    </submittedName>
</protein>